<dbReference type="NCBIfam" id="TIGR00254">
    <property type="entry name" value="GGDEF"/>
    <property type="match status" value="1"/>
</dbReference>
<dbReference type="PROSITE" id="PS50112">
    <property type="entry name" value="PAS"/>
    <property type="match status" value="1"/>
</dbReference>
<keyword evidence="5" id="KW-1185">Reference proteome</keyword>
<gene>
    <name evidence="4" type="ORF">CWI81_04920</name>
</gene>
<dbReference type="Gene3D" id="3.30.450.20">
    <property type="entry name" value="PAS domain"/>
    <property type="match status" value="1"/>
</dbReference>
<evidence type="ECO:0000259" key="3">
    <source>
        <dbReference type="PROSITE" id="PS50887"/>
    </source>
</evidence>
<dbReference type="PROSITE" id="PS50887">
    <property type="entry name" value="GGDEF"/>
    <property type="match status" value="1"/>
</dbReference>
<accession>A0A432ZIL6</accession>
<organism evidence="4 5">
    <name type="scientific">Idiomarina seosinensis</name>
    <dbReference type="NCBI Taxonomy" id="281739"/>
    <lineage>
        <taxon>Bacteria</taxon>
        <taxon>Pseudomonadati</taxon>
        <taxon>Pseudomonadota</taxon>
        <taxon>Gammaproteobacteria</taxon>
        <taxon>Alteromonadales</taxon>
        <taxon>Idiomarinaceae</taxon>
        <taxon>Idiomarina</taxon>
    </lineage>
</organism>
<dbReference type="CDD" id="cd00130">
    <property type="entry name" value="PAS"/>
    <property type="match status" value="1"/>
</dbReference>
<dbReference type="OrthoDB" id="5800589at2"/>
<dbReference type="InterPro" id="IPR035965">
    <property type="entry name" value="PAS-like_dom_sf"/>
</dbReference>
<dbReference type="NCBIfam" id="TIGR00229">
    <property type="entry name" value="sensory_box"/>
    <property type="match status" value="1"/>
</dbReference>
<dbReference type="Gene3D" id="3.30.70.270">
    <property type="match status" value="1"/>
</dbReference>
<feature type="domain" description="GGDEF" evidence="3">
    <location>
        <begin position="169"/>
        <end position="301"/>
    </location>
</feature>
<dbReference type="RefSeq" id="WP_126784149.1">
    <property type="nucleotide sequence ID" value="NZ_PIQF01000001.1"/>
</dbReference>
<evidence type="ECO:0000313" key="4">
    <source>
        <dbReference type="EMBL" id="RUO77826.1"/>
    </source>
</evidence>
<dbReference type="SUPFAM" id="SSF55785">
    <property type="entry name" value="PYP-like sensor domain (PAS domain)"/>
    <property type="match status" value="1"/>
</dbReference>
<dbReference type="SMART" id="SM00267">
    <property type="entry name" value="GGDEF"/>
    <property type="match status" value="1"/>
</dbReference>
<dbReference type="InterPro" id="IPR052155">
    <property type="entry name" value="Biofilm_reg_signaling"/>
</dbReference>
<evidence type="ECO:0000259" key="2">
    <source>
        <dbReference type="PROSITE" id="PS50112"/>
    </source>
</evidence>
<sequence>MEVKRTFREFLEIIPDGAIVINCEGNIVAANEAAANMFDYTSSTLIDLPLNQLIPEQFRKQHDQHLSSFFSHPGKRSMGNGLRFPAVRRNGAEFYVDIMLNQMDVDGELFGVAIVRDYTLQQQAEEKIRRELEYEKRQALTDHLTGVMNRRAFVAQLNDELQQLAEQGTPFAVGFIDLDDFKEVNDKFGHQYGDEVLQSIARLITNCSRHSDHIARIGGDEFATIHPMISADNALQMMERLRSQLVTGIESEHLPVTLSIGLCQCDQLSKCYTVENIIDMADKAMYQAKSEGKNAVVLAQSQ</sequence>
<dbReference type="EMBL" id="PIQF01000001">
    <property type="protein sequence ID" value="RUO77826.1"/>
    <property type="molecule type" value="Genomic_DNA"/>
</dbReference>
<dbReference type="InterPro" id="IPR043128">
    <property type="entry name" value="Rev_trsase/Diguanyl_cyclase"/>
</dbReference>
<dbReference type="SUPFAM" id="SSF55073">
    <property type="entry name" value="Nucleotide cyclase"/>
    <property type="match status" value="1"/>
</dbReference>
<dbReference type="GO" id="GO:0003824">
    <property type="term" value="F:catalytic activity"/>
    <property type="evidence" value="ECO:0007669"/>
    <property type="project" value="UniProtKB-ARBA"/>
</dbReference>
<name>A0A432ZIL6_9GAMM</name>
<feature type="domain" description="PAS" evidence="2">
    <location>
        <begin position="3"/>
        <end position="47"/>
    </location>
</feature>
<dbReference type="Pfam" id="PF13426">
    <property type="entry name" value="PAS_9"/>
    <property type="match status" value="1"/>
</dbReference>
<dbReference type="AlphaFoldDB" id="A0A432ZIL6"/>
<dbReference type="PANTHER" id="PTHR44757">
    <property type="entry name" value="DIGUANYLATE CYCLASE DGCP"/>
    <property type="match status" value="1"/>
</dbReference>
<dbReference type="Proteomes" id="UP000287908">
    <property type="component" value="Unassembled WGS sequence"/>
</dbReference>
<dbReference type="PANTHER" id="PTHR44757:SF2">
    <property type="entry name" value="BIOFILM ARCHITECTURE MAINTENANCE PROTEIN MBAA"/>
    <property type="match status" value="1"/>
</dbReference>
<dbReference type="InterPro" id="IPR000014">
    <property type="entry name" value="PAS"/>
</dbReference>
<dbReference type="CDD" id="cd01949">
    <property type="entry name" value="GGDEF"/>
    <property type="match status" value="1"/>
</dbReference>
<reference evidence="4 5" key="1">
    <citation type="journal article" date="2011" name="Front. Microbiol.">
        <title>Genomic signatures of strain selection and enhancement in Bacillus atrophaeus var. globigii, a historical biowarfare simulant.</title>
        <authorList>
            <person name="Gibbons H.S."/>
            <person name="Broomall S.M."/>
            <person name="McNew L.A."/>
            <person name="Daligault H."/>
            <person name="Chapman C."/>
            <person name="Bruce D."/>
            <person name="Karavis M."/>
            <person name="Krepps M."/>
            <person name="McGregor P.A."/>
            <person name="Hong C."/>
            <person name="Park K.H."/>
            <person name="Akmal A."/>
            <person name="Feldman A."/>
            <person name="Lin J.S."/>
            <person name="Chang W.E."/>
            <person name="Higgs B.W."/>
            <person name="Demirev P."/>
            <person name="Lindquist J."/>
            <person name="Liem A."/>
            <person name="Fochler E."/>
            <person name="Read T.D."/>
            <person name="Tapia R."/>
            <person name="Johnson S."/>
            <person name="Bishop-Lilly K.A."/>
            <person name="Detter C."/>
            <person name="Han C."/>
            <person name="Sozhamannan S."/>
            <person name="Rosenzweig C.N."/>
            <person name="Skowronski E.W."/>
        </authorList>
    </citation>
    <scope>NUCLEOTIDE SEQUENCE [LARGE SCALE GENOMIC DNA]</scope>
    <source>
        <strain evidence="4 5">CL-SP19</strain>
    </source>
</reference>
<dbReference type="InterPro" id="IPR000160">
    <property type="entry name" value="GGDEF_dom"/>
</dbReference>
<protein>
    <submittedName>
        <fullName evidence="4">PAS domain S-box protein</fullName>
    </submittedName>
</protein>
<dbReference type="InterPro" id="IPR029787">
    <property type="entry name" value="Nucleotide_cyclase"/>
</dbReference>
<comment type="caution">
    <text evidence="4">The sequence shown here is derived from an EMBL/GenBank/DDBJ whole genome shotgun (WGS) entry which is preliminary data.</text>
</comment>
<dbReference type="Pfam" id="PF00990">
    <property type="entry name" value="GGDEF"/>
    <property type="match status" value="1"/>
</dbReference>
<dbReference type="FunFam" id="3.30.70.270:FF:000001">
    <property type="entry name" value="Diguanylate cyclase domain protein"/>
    <property type="match status" value="1"/>
</dbReference>
<evidence type="ECO:0000313" key="5">
    <source>
        <dbReference type="Proteomes" id="UP000287908"/>
    </source>
</evidence>
<dbReference type="SMART" id="SM00091">
    <property type="entry name" value="PAS"/>
    <property type="match status" value="1"/>
</dbReference>
<evidence type="ECO:0000256" key="1">
    <source>
        <dbReference type="ARBA" id="ARBA00001946"/>
    </source>
</evidence>
<comment type="cofactor">
    <cofactor evidence="1">
        <name>Mg(2+)</name>
        <dbReference type="ChEBI" id="CHEBI:18420"/>
    </cofactor>
</comment>
<proteinExistence type="predicted"/>